<sequence>MATSLTGFASRVAIPTDPPSFKERCMDILNSLKNCQLIDSFDSQDQLQELILKLDNIKLRFAIWLRLNRNVEHPLIMDILTRLGLFLLYETESTNQGRTCGMIYHEETDVEKEDLDDEEYQTPLHKHVKYHAEKYLIECETKLFLEDFCNTWIVVNSIVCLKFLAIIDGLIEELFANTRSEIGSALVHGYASAVTREMSVEDLHSIQFSGFSDTNMISQAAQSRLELQAATHISGESSVVTFTDTTDGRGSFVNPMAGTESLADSSEAILTPTTSEASLDAEERFAWAADRSEESRDQILMQECPLNKLAQRRILAELRQAATAPSFARIACIENSISNLLGIISGPPDTPYERGVFFIKIEIPETYPLQAARFKFITKIYHPNIDSAGQVCVTVQDTQWAIGCSIWGLLTSIYSLLASPDTDDPLLPSIGADYKHRRELFDTTARDWTDCYANRYWPENHELLAPIPRISGFKGKNNEASKARSSERGWGELFDT</sequence>
<feature type="active site" description="Glycyl thioester intermediate" evidence="3">
    <location>
        <position position="392"/>
    </location>
</feature>
<dbReference type="SMART" id="SM00212">
    <property type="entry name" value="UBCc"/>
    <property type="match status" value="1"/>
</dbReference>
<gene>
    <name evidence="6" type="ORF">GOMPHAMPRED_004031</name>
</gene>
<dbReference type="PANTHER" id="PTHR24068">
    <property type="entry name" value="UBIQUITIN-CONJUGATING ENZYME E2"/>
    <property type="match status" value="1"/>
</dbReference>
<keyword evidence="2" id="KW-0833">Ubl conjugation pathway</keyword>
<evidence type="ECO:0000313" key="7">
    <source>
        <dbReference type="Proteomes" id="UP000664169"/>
    </source>
</evidence>
<evidence type="ECO:0000313" key="6">
    <source>
        <dbReference type="EMBL" id="CAF9925997.1"/>
    </source>
</evidence>
<dbReference type="InterPro" id="IPR023313">
    <property type="entry name" value="UBQ-conjugating_AS"/>
</dbReference>
<dbReference type="GO" id="GO:0016740">
    <property type="term" value="F:transferase activity"/>
    <property type="evidence" value="ECO:0007669"/>
    <property type="project" value="UniProtKB-KW"/>
</dbReference>
<organism evidence="6 7">
    <name type="scientific">Gomphillus americanus</name>
    <dbReference type="NCBI Taxonomy" id="1940652"/>
    <lineage>
        <taxon>Eukaryota</taxon>
        <taxon>Fungi</taxon>
        <taxon>Dikarya</taxon>
        <taxon>Ascomycota</taxon>
        <taxon>Pezizomycotina</taxon>
        <taxon>Lecanoromycetes</taxon>
        <taxon>OSLEUM clade</taxon>
        <taxon>Ostropomycetidae</taxon>
        <taxon>Ostropales</taxon>
        <taxon>Graphidaceae</taxon>
        <taxon>Gomphilloideae</taxon>
        <taxon>Gomphillus</taxon>
    </lineage>
</organism>
<dbReference type="EMBL" id="CAJPDQ010000024">
    <property type="protein sequence ID" value="CAF9925997.1"/>
    <property type="molecule type" value="Genomic_DNA"/>
</dbReference>
<evidence type="ECO:0000256" key="2">
    <source>
        <dbReference type="ARBA" id="ARBA00022786"/>
    </source>
</evidence>
<feature type="compositionally biased region" description="Basic and acidic residues" evidence="4">
    <location>
        <begin position="476"/>
        <end position="490"/>
    </location>
</feature>
<dbReference type="Proteomes" id="UP000664169">
    <property type="component" value="Unassembled WGS sequence"/>
</dbReference>
<protein>
    <recommendedName>
        <fullName evidence="5">UBC core domain-containing protein</fullName>
    </recommendedName>
</protein>
<evidence type="ECO:0000256" key="1">
    <source>
        <dbReference type="ARBA" id="ARBA00022679"/>
    </source>
</evidence>
<feature type="domain" description="UBC core" evidence="5">
    <location>
        <begin position="309"/>
        <end position="454"/>
    </location>
</feature>
<dbReference type="InterPro" id="IPR016135">
    <property type="entry name" value="UBQ-conjugating_enzyme/RWD"/>
</dbReference>
<comment type="caution">
    <text evidence="6">The sequence shown here is derived from an EMBL/GenBank/DDBJ whole genome shotgun (WGS) entry which is preliminary data.</text>
</comment>
<name>A0A8H3FNA6_9LECA</name>
<proteinExistence type="predicted"/>
<dbReference type="PROSITE" id="PS00183">
    <property type="entry name" value="UBC_1"/>
    <property type="match status" value="1"/>
</dbReference>
<evidence type="ECO:0000256" key="4">
    <source>
        <dbReference type="SAM" id="MobiDB-lite"/>
    </source>
</evidence>
<dbReference type="Pfam" id="PF00179">
    <property type="entry name" value="UQ_con"/>
    <property type="match status" value="1"/>
</dbReference>
<dbReference type="Gene3D" id="3.10.110.10">
    <property type="entry name" value="Ubiquitin Conjugating Enzyme"/>
    <property type="match status" value="1"/>
</dbReference>
<keyword evidence="7" id="KW-1185">Reference proteome</keyword>
<evidence type="ECO:0000259" key="5">
    <source>
        <dbReference type="PROSITE" id="PS50127"/>
    </source>
</evidence>
<dbReference type="InterPro" id="IPR000608">
    <property type="entry name" value="UBC"/>
</dbReference>
<dbReference type="PROSITE" id="PS50127">
    <property type="entry name" value="UBC_2"/>
    <property type="match status" value="1"/>
</dbReference>
<feature type="region of interest" description="Disordered" evidence="4">
    <location>
        <begin position="476"/>
        <end position="496"/>
    </location>
</feature>
<keyword evidence="1" id="KW-0808">Transferase</keyword>
<dbReference type="SUPFAM" id="SSF54495">
    <property type="entry name" value="UBC-like"/>
    <property type="match status" value="1"/>
</dbReference>
<dbReference type="AlphaFoldDB" id="A0A8H3FNA6"/>
<reference evidence="6" key="1">
    <citation type="submission" date="2021-03" db="EMBL/GenBank/DDBJ databases">
        <authorList>
            <person name="Tagirdzhanova G."/>
        </authorList>
    </citation>
    <scope>NUCLEOTIDE SEQUENCE</scope>
</reference>
<accession>A0A8H3FNA6</accession>
<evidence type="ECO:0000256" key="3">
    <source>
        <dbReference type="PROSITE-ProRule" id="PRU10133"/>
    </source>
</evidence>